<organism evidence="3 4">
    <name type="scientific">Artemisia annua</name>
    <name type="common">Sweet wormwood</name>
    <dbReference type="NCBI Taxonomy" id="35608"/>
    <lineage>
        <taxon>Eukaryota</taxon>
        <taxon>Viridiplantae</taxon>
        <taxon>Streptophyta</taxon>
        <taxon>Embryophyta</taxon>
        <taxon>Tracheophyta</taxon>
        <taxon>Spermatophyta</taxon>
        <taxon>Magnoliopsida</taxon>
        <taxon>eudicotyledons</taxon>
        <taxon>Gunneridae</taxon>
        <taxon>Pentapetalae</taxon>
        <taxon>asterids</taxon>
        <taxon>campanulids</taxon>
        <taxon>Asterales</taxon>
        <taxon>Asteraceae</taxon>
        <taxon>Asteroideae</taxon>
        <taxon>Anthemideae</taxon>
        <taxon>Artemisiinae</taxon>
        <taxon>Artemisia</taxon>
    </lineage>
</organism>
<dbReference type="OrthoDB" id="71672at2759"/>
<comment type="caution">
    <text evidence="3">The sequence shown here is derived from an EMBL/GenBank/DDBJ whole genome shotgun (WGS) entry which is preliminary data.</text>
</comment>
<dbReference type="EMBL" id="PKPP01010586">
    <property type="protein sequence ID" value="PWA45809.1"/>
    <property type="molecule type" value="Genomic_DNA"/>
</dbReference>
<dbReference type="InterPro" id="IPR005288">
    <property type="entry name" value="NadB"/>
</dbReference>
<dbReference type="Proteomes" id="UP000245207">
    <property type="component" value="Unassembled WGS sequence"/>
</dbReference>
<protein>
    <submittedName>
        <fullName evidence="3">FAD binding domain-containing protein</fullName>
    </submittedName>
</protein>
<dbReference type="PANTHER" id="PTHR42716">
    <property type="entry name" value="L-ASPARTATE OXIDASE"/>
    <property type="match status" value="1"/>
</dbReference>
<proteinExistence type="predicted"/>
<dbReference type="PANTHER" id="PTHR42716:SF2">
    <property type="entry name" value="L-ASPARTATE OXIDASE, CHLOROPLASTIC"/>
    <property type="match status" value="1"/>
</dbReference>
<reference evidence="3 4" key="1">
    <citation type="journal article" date="2018" name="Mol. Plant">
        <title>The genome of Artemisia annua provides insight into the evolution of Asteraceae family and artemisinin biosynthesis.</title>
        <authorList>
            <person name="Shen Q."/>
            <person name="Zhang L."/>
            <person name="Liao Z."/>
            <person name="Wang S."/>
            <person name="Yan T."/>
            <person name="Shi P."/>
            <person name="Liu M."/>
            <person name="Fu X."/>
            <person name="Pan Q."/>
            <person name="Wang Y."/>
            <person name="Lv Z."/>
            <person name="Lu X."/>
            <person name="Zhang F."/>
            <person name="Jiang W."/>
            <person name="Ma Y."/>
            <person name="Chen M."/>
            <person name="Hao X."/>
            <person name="Li L."/>
            <person name="Tang Y."/>
            <person name="Lv G."/>
            <person name="Zhou Y."/>
            <person name="Sun X."/>
            <person name="Brodelius P.E."/>
            <person name="Rose J.K.C."/>
            <person name="Tang K."/>
        </authorList>
    </citation>
    <scope>NUCLEOTIDE SEQUENCE [LARGE SCALE GENOMIC DNA]</scope>
    <source>
        <strain evidence="4">cv. Huhao1</strain>
        <tissue evidence="3">Leaf</tissue>
    </source>
</reference>
<dbReference type="STRING" id="35608.A0A2U1L9Y6"/>
<gene>
    <name evidence="3" type="ORF">CTI12_AA514290</name>
</gene>
<sequence>MPNTPLERAYLLKFKVFAGCAGKIDMWCLDLRQNKITNLPNYSVPIEPVARSDPALTLINEKQLLGGSLRLYGAAILHYKTRSPSAIVRSVNFKVYYSRLQPIHDYIGGIRMIILFCIFGELELIQWTQGVFKSRKYRETLESKRDVKKEGKVARRTMKPSIEHMRGSHIDQGVSRWWDPPVVPMQLGSSILNKIIRRTKEVRKDLQSIMWVYVRIMRSTTSFIQLQDKGLPITPTKARENAFLITEAVRDDGGPHASSVK</sequence>
<evidence type="ECO:0000313" key="3">
    <source>
        <dbReference type="EMBL" id="PWA45809.1"/>
    </source>
</evidence>
<evidence type="ECO:0000313" key="4">
    <source>
        <dbReference type="Proteomes" id="UP000245207"/>
    </source>
</evidence>
<accession>A0A2U1L9Y6</accession>
<name>A0A2U1L9Y6_ARTAN</name>
<dbReference type="GO" id="GO:0008734">
    <property type="term" value="F:L-aspartate oxidase activity"/>
    <property type="evidence" value="ECO:0007669"/>
    <property type="project" value="InterPro"/>
</dbReference>
<evidence type="ECO:0000256" key="1">
    <source>
        <dbReference type="ARBA" id="ARBA00001974"/>
    </source>
</evidence>
<keyword evidence="4" id="KW-1185">Reference proteome</keyword>
<keyword evidence="2" id="KW-0274">FAD</keyword>
<dbReference type="AlphaFoldDB" id="A0A2U1L9Y6"/>
<evidence type="ECO:0000256" key="2">
    <source>
        <dbReference type="ARBA" id="ARBA00022827"/>
    </source>
</evidence>
<comment type="cofactor">
    <cofactor evidence="1">
        <name>FAD</name>
        <dbReference type="ChEBI" id="CHEBI:57692"/>
    </cofactor>
</comment>
<keyword evidence="2" id="KW-0285">Flavoprotein</keyword>
<dbReference type="GO" id="GO:0009435">
    <property type="term" value="P:NAD+ biosynthetic process"/>
    <property type="evidence" value="ECO:0007669"/>
    <property type="project" value="InterPro"/>
</dbReference>